<proteinExistence type="predicted"/>
<evidence type="ECO:0000313" key="4">
    <source>
        <dbReference type="Proteomes" id="UP001347796"/>
    </source>
</evidence>
<feature type="domain" description="EF-hand" evidence="2">
    <location>
        <begin position="216"/>
        <end position="251"/>
    </location>
</feature>
<evidence type="ECO:0000313" key="3">
    <source>
        <dbReference type="EMBL" id="KAK6190289.1"/>
    </source>
</evidence>
<accession>A0AAN8KBS6</accession>
<dbReference type="PROSITE" id="PS00018">
    <property type="entry name" value="EF_HAND_1"/>
    <property type="match status" value="3"/>
</dbReference>
<dbReference type="InterPro" id="IPR011992">
    <property type="entry name" value="EF-hand-dom_pair"/>
</dbReference>
<dbReference type="PROSITE" id="PS50222">
    <property type="entry name" value="EF_HAND_2"/>
    <property type="match status" value="2"/>
</dbReference>
<dbReference type="Pfam" id="PF13202">
    <property type="entry name" value="EF-hand_5"/>
    <property type="match status" value="1"/>
</dbReference>
<organism evidence="3 4">
    <name type="scientific">Patella caerulea</name>
    <name type="common">Rayed Mediterranean limpet</name>
    <dbReference type="NCBI Taxonomy" id="87958"/>
    <lineage>
        <taxon>Eukaryota</taxon>
        <taxon>Metazoa</taxon>
        <taxon>Spiralia</taxon>
        <taxon>Lophotrochozoa</taxon>
        <taxon>Mollusca</taxon>
        <taxon>Gastropoda</taxon>
        <taxon>Patellogastropoda</taxon>
        <taxon>Patelloidea</taxon>
        <taxon>Patellidae</taxon>
        <taxon>Patella</taxon>
    </lineage>
</organism>
<dbReference type="EMBL" id="JAZGQO010000002">
    <property type="protein sequence ID" value="KAK6190289.1"/>
    <property type="molecule type" value="Genomic_DNA"/>
</dbReference>
<dbReference type="SUPFAM" id="SSF47473">
    <property type="entry name" value="EF-hand"/>
    <property type="match status" value="2"/>
</dbReference>
<dbReference type="AlphaFoldDB" id="A0AAN8KBS6"/>
<dbReference type="Gene3D" id="1.10.238.10">
    <property type="entry name" value="EF-hand"/>
    <property type="match status" value="2"/>
</dbReference>
<comment type="caution">
    <text evidence="3">The sequence shown here is derived from an EMBL/GenBank/DDBJ whole genome shotgun (WGS) entry which is preliminary data.</text>
</comment>
<evidence type="ECO:0000259" key="2">
    <source>
        <dbReference type="PROSITE" id="PS50222"/>
    </source>
</evidence>
<feature type="domain" description="EF-hand" evidence="2">
    <location>
        <begin position="169"/>
        <end position="204"/>
    </location>
</feature>
<protein>
    <recommendedName>
        <fullName evidence="2">EF-hand domain-containing protein</fullName>
    </recommendedName>
</protein>
<keyword evidence="1" id="KW-0106">Calcium</keyword>
<dbReference type="GO" id="GO:0005509">
    <property type="term" value="F:calcium ion binding"/>
    <property type="evidence" value="ECO:0007669"/>
    <property type="project" value="InterPro"/>
</dbReference>
<name>A0AAN8KBS6_PATCE</name>
<keyword evidence="4" id="KW-1185">Reference proteome</keyword>
<dbReference type="SMART" id="SM00054">
    <property type="entry name" value="EFh"/>
    <property type="match status" value="3"/>
</dbReference>
<sequence length="252" mass="28309">MNLISFNFHVYRVLVPYQNYVLYLSATSSPKLANVSTLMDLAAAFDLVDLDDDGVLEYADDRDSFVRADTNGDGELSQAEMDGDSVYGNMTSVTVNVYDFNGDGKVTVADYDLGYFEVGREYGNDVALGEYVEYFISKTESEESGITVKAFVTARRNFLVMDIDDNLKVSEKEFRSEFRVADYDKNGNLTPKEFSGFRPIRDVKVTAYCNNGNVGCPVEKFLVMFNDADTNNDKYLTMTEYLTKFGELTANT</sequence>
<reference evidence="3 4" key="1">
    <citation type="submission" date="2024-01" db="EMBL/GenBank/DDBJ databases">
        <title>The genome of the rayed Mediterranean limpet Patella caerulea (Linnaeus, 1758).</title>
        <authorList>
            <person name="Anh-Thu Weber A."/>
            <person name="Halstead-Nussloch G."/>
        </authorList>
    </citation>
    <scope>NUCLEOTIDE SEQUENCE [LARGE SCALE GENOMIC DNA]</scope>
    <source>
        <strain evidence="3">AATW-2023a</strain>
        <tissue evidence="3">Whole specimen</tissue>
    </source>
</reference>
<dbReference type="InterPro" id="IPR002048">
    <property type="entry name" value="EF_hand_dom"/>
</dbReference>
<dbReference type="Pfam" id="PF13833">
    <property type="entry name" value="EF-hand_8"/>
    <property type="match status" value="1"/>
</dbReference>
<dbReference type="InterPro" id="IPR018247">
    <property type="entry name" value="EF_Hand_1_Ca_BS"/>
</dbReference>
<dbReference type="Proteomes" id="UP001347796">
    <property type="component" value="Unassembled WGS sequence"/>
</dbReference>
<gene>
    <name evidence="3" type="ORF">SNE40_002194</name>
</gene>
<evidence type="ECO:0000256" key="1">
    <source>
        <dbReference type="ARBA" id="ARBA00022837"/>
    </source>
</evidence>